<evidence type="ECO:0000313" key="2">
    <source>
        <dbReference type="Proteomes" id="UP000039324"/>
    </source>
</evidence>
<gene>
    <name evidence="1" type="ORF">PBRA_002345</name>
</gene>
<dbReference type="EMBL" id="CDSF01000122">
    <property type="protein sequence ID" value="CEP02080.1"/>
    <property type="molecule type" value="Genomic_DNA"/>
</dbReference>
<name>A0A0G4J3B9_PLABS</name>
<evidence type="ECO:0000313" key="1">
    <source>
        <dbReference type="EMBL" id="CEP02080.1"/>
    </source>
</evidence>
<reference evidence="1 2" key="1">
    <citation type="submission" date="2015-02" db="EMBL/GenBank/DDBJ databases">
        <authorList>
            <person name="Chooi Y.-H."/>
        </authorList>
    </citation>
    <scope>NUCLEOTIDE SEQUENCE [LARGE SCALE GENOMIC DNA]</scope>
    <source>
        <strain evidence="1">E3</strain>
    </source>
</reference>
<organism evidence="1 2">
    <name type="scientific">Plasmodiophora brassicae</name>
    <name type="common">Clubroot disease agent</name>
    <dbReference type="NCBI Taxonomy" id="37360"/>
    <lineage>
        <taxon>Eukaryota</taxon>
        <taxon>Sar</taxon>
        <taxon>Rhizaria</taxon>
        <taxon>Endomyxa</taxon>
        <taxon>Phytomyxea</taxon>
        <taxon>Plasmodiophorida</taxon>
        <taxon>Plasmodiophoridae</taxon>
        <taxon>Plasmodiophora</taxon>
    </lineage>
</organism>
<protein>
    <submittedName>
        <fullName evidence="1">Uncharacterized protein</fullName>
    </submittedName>
</protein>
<keyword evidence="2" id="KW-1185">Reference proteome</keyword>
<accession>A0A0G4J3B9</accession>
<proteinExistence type="predicted"/>
<dbReference type="AlphaFoldDB" id="A0A0G4J3B9"/>
<sequence>MALQVQRYTQPHPVERCAGEFEARVRCPLLDLQPVPGLPDPVPGVCRVLPDVSVPPGGLRRAHALAAPADRLANLANAPERADYRDAFDYLALQFQEYDILLRHEPEAADSTTVPCIMPTWRDPTFRLSDRQRR</sequence>
<dbReference type="Proteomes" id="UP000039324">
    <property type="component" value="Unassembled WGS sequence"/>
</dbReference>